<protein>
    <submittedName>
        <fullName evidence="2">Uncharacterized protein</fullName>
    </submittedName>
</protein>
<keyword evidence="1" id="KW-0812">Transmembrane</keyword>
<sequence length="108" mass="12133">MTIRILISDLENQSFSTLRLIKWVLLLLSIMGMCSMTNLNYSNINKHHIEQKQISLAHIHIYDSPTNWNIQATHYHKNPGFPGLTLPTHCPSFATVADQTSGLLTSGS</sequence>
<reference evidence="2 3" key="1">
    <citation type="submission" date="2023-05" db="EMBL/GenBank/DDBJ databases">
        <authorList>
            <person name="Zhang X."/>
        </authorList>
    </citation>
    <scope>NUCLEOTIDE SEQUENCE [LARGE SCALE GENOMIC DNA]</scope>
    <source>
        <strain evidence="2 3">DM2B3-1</strain>
    </source>
</reference>
<comment type="caution">
    <text evidence="2">The sequence shown here is derived from an EMBL/GenBank/DDBJ whole genome shotgun (WGS) entry which is preliminary data.</text>
</comment>
<name>A0ABT7CXX5_9BACT</name>
<evidence type="ECO:0000313" key="2">
    <source>
        <dbReference type="EMBL" id="MDJ1498602.1"/>
    </source>
</evidence>
<gene>
    <name evidence="2" type="ORF">QNI19_37050</name>
</gene>
<proteinExistence type="predicted"/>
<evidence type="ECO:0000313" key="3">
    <source>
        <dbReference type="Proteomes" id="UP001228581"/>
    </source>
</evidence>
<evidence type="ECO:0000256" key="1">
    <source>
        <dbReference type="SAM" id="Phobius"/>
    </source>
</evidence>
<dbReference type="EMBL" id="JASJOT010000051">
    <property type="protein sequence ID" value="MDJ1498602.1"/>
    <property type="molecule type" value="Genomic_DNA"/>
</dbReference>
<dbReference type="RefSeq" id="WP_314005137.1">
    <property type="nucleotide sequence ID" value="NZ_JASJOT010000051.1"/>
</dbReference>
<feature type="transmembrane region" description="Helical" evidence="1">
    <location>
        <begin position="20"/>
        <end position="41"/>
    </location>
</feature>
<organism evidence="2 3">
    <name type="scientific">Xanthocytophaga flava</name>
    <dbReference type="NCBI Taxonomy" id="3048013"/>
    <lineage>
        <taxon>Bacteria</taxon>
        <taxon>Pseudomonadati</taxon>
        <taxon>Bacteroidota</taxon>
        <taxon>Cytophagia</taxon>
        <taxon>Cytophagales</taxon>
        <taxon>Rhodocytophagaceae</taxon>
        <taxon>Xanthocytophaga</taxon>
    </lineage>
</organism>
<accession>A0ABT7CXX5</accession>
<keyword evidence="3" id="KW-1185">Reference proteome</keyword>
<keyword evidence="1" id="KW-0472">Membrane</keyword>
<dbReference type="Proteomes" id="UP001228581">
    <property type="component" value="Unassembled WGS sequence"/>
</dbReference>
<keyword evidence="1" id="KW-1133">Transmembrane helix</keyword>